<evidence type="ECO:0000313" key="9">
    <source>
        <dbReference type="EMBL" id="EJT45237.1"/>
    </source>
</evidence>
<dbReference type="PANTHER" id="PTHR21225:SF20">
    <property type="entry name" value="PHOSPHO-2-DEHYDRO-3-DEOXYHEPTONATE ALDOLASE"/>
    <property type="match status" value="1"/>
</dbReference>
<dbReference type="Proteomes" id="UP000002748">
    <property type="component" value="Unassembled WGS sequence"/>
</dbReference>
<dbReference type="HOGENOM" id="CLU_030903_1_0_1"/>
<accession>J6ER95</accession>
<feature type="domain" description="DAHP synthetase I/KDSA" evidence="8">
    <location>
        <begin position="392"/>
        <end position="588"/>
    </location>
</feature>
<dbReference type="KEGG" id="tasa:A1Q1_06375"/>
<keyword evidence="3" id="KW-0028">Amino-acid biosynthesis</keyword>
<dbReference type="GeneID" id="25989887"/>
<feature type="region of interest" description="Disordered" evidence="7">
    <location>
        <begin position="344"/>
        <end position="390"/>
    </location>
</feature>
<comment type="caution">
    <text evidence="9">The sequence shown here is derived from an EMBL/GenBank/DDBJ whole genome shotgun (WGS) entry which is preliminary data.</text>
</comment>
<dbReference type="EMBL" id="ALBS01000331">
    <property type="protein sequence ID" value="EJT45237.1"/>
    <property type="molecule type" value="Genomic_DNA"/>
</dbReference>
<protein>
    <recommendedName>
        <fullName evidence="2">3-deoxy-7-phosphoheptulonate synthase</fullName>
        <ecNumber evidence="2">2.5.1.54</ecNumber>
    </recommendedName>
</protein>
<dbReference type="InterPro" id="IPR013785">
    <property type="entry name" value="Aldolase_TIM"/>
</dbReference>
<dbReference type="GO" id="GO:0003849">
    <property type="term" value="F:3-deoxy-7-phosphoheptulonate synthase activity"/>
    <property type="evidence" value="ECO:0007669"/>
    <property type="project" value="UniProtKB-EC"/>
</dbReference>
<feature type="compositionally biased region" description="Basic and acidic residues" evidence="7">
    <location>
        <begin position="380"/>
        <end position="390"/>
    </location>
</feature>
<dbReference type="VEuPathDB" id="FungiDB:A1Q1_06375"/>
<reference evidence="9 10" key="1">
    <citation type="journal article" date="2012" name="Eukaryot. Cell">
        <title>Draft genome sequence of CBS 2479, the standard type strain of Trichosporon asahii.</title>
        <authorList>
            <person name="Yang R.Y."/>
            <person name="Li H.T."/>
            <person name="Zhu H."/>
            <person name="Zhou G.P."/>
            <person name="Wang M."/>
            <person name="Wang L."/>
        </authorList>
    </citation>
    <scope>NUCLEOTIDE SEQUENCE [LARGE SCALE GENOMIC DNA]</scope>
    <source>
        <strain evidence="10">ATCC 90039 / CBS 2479 / JCM 2466 / KCTC 7840 / NCYC 2677 / UAMH 7654</strain>
    </source>
</reference>
<keyword evidence="4" id="KW-0808">Transferase</keyword>
<feature type="domain" description="DAHP synthetase I/KDSA" evidence="8">
    <location>
        <begin position="217"/>
        <end position="338"/>
    </location>
</feature>
<dbReference type="InterPro" id="IPR006219">
    <property type="entry name" value="DAHP_synth_1"/>
</dbReference>
<dbReference type="EC" id="2.5.1.54" evidence="2"/>
<dbReference type="GO" id="GO:0005737">
    <property type="term" value="C:cytoplasm"/>
    <property type="evidence" value="ECO:0007669"/>
    <property type="project" value="TreeGrafter"/>
</dbReference>
<dbReference type="Gene3D" id="3.20.20.70">
    <property type="entry name" value="Aldolase class I"/>
    <property type="match status" value="2"/>
</dbReference>
<feature type="compositionally biased region" description="Basic residues" evidence="7">
    <location>
        <begin position="344"/>
        <end position="379"/>
    </location>
</feature>
<evidence type="ECO:0000256" key="4">
    <source>
        <dbReference type="ARBA" id="ARBA00022679"/>
    </source>
</evidence>
<dbReference type="OrthoDB" id="4699125at2759"/>
<comment type="catalytic activity">
    <reaction evidence="6">
        <text>D-erythrose 4-phosphate + phosphoenolpyruvate + H2O = 7-phospho-2-dehydro-3-deoxy-D-arabino-heptonate + phosphate</text>
        <dbReference type="Rhea" id="RHEA:14717"/>
        <dbReference type="ChEBI" id="CHEBI:15377"/>
        <dbReference type="ChEBI" id="CHEBI:16897"/>
        <dbReference type="ChEBI" id="CHEBI:43474"/>
        <dbReference type="ChEBI" id="CHEBI:58394"/>
        <dbReference type="ChEBI" id="CHEBI:58702"/>
        <dbReference type="EC" id="2.5.1.54"/>
    </reaction>
</comment>
<comment type="similarity">
    <text evidence="1">Belongs to the class-I DAHP synthase family.</text>
</comment>
<dbReference type="Pfam" id="PF00793">
    <property type="entry name" value="DAHP_synth_1"/>
    <property type="match status" value="2"/>
</dbReference>
<dbReference type="SUPFAM" id="SSF51569">
    <property type="entry name" value="Aldolase"/>
    <property type="match status" value="2"/>
</dbReference>
<dbReference type="PANTHER" id="PTHR21225">
    <property type="entry name" value="PHOSPHO-2-DEHYDRO-3-DEOXYHEPTONATE ALDOLASE DAHP SYNTHETASE"/>
    <property type="match status" value="1"/>
</dbReference>
<evidence type="ECO:0000256" key="3">
    <source>
        <dbReference type="ARBA" id="ARBA00022605"/>
    </source>
</evidence>
<dbReference type="InterPro" id="IPR006218">
    <property type="entry name" value="DAHP1/KDSA"/>
</dbReference>
<keyword evidence="5" id="KW-0057">Aromatic amino acid biosynthesis</keyword>
<dbReference type="GO" id="GO:0009073">
    <property type="term" value="P:aromatic amino acid family biosynthetic process"/>
    <property type="evidence" value="ECO:0007669"/>
    <property type="project" value="UniProtKB-KW"/>
</dbReference>
<name>J6ER95_TRIAS</name>
<organism evidence="9 10">
    <name type="scientific">Trichosporon asahii var. asahii (strain ATCC 90039 / CBS 2479 / JCM 2466 / KCTC 7840 / NBRC 103889/ NCYC 2677 / UAMH 7654)</name>
    <name type="common">Yeast</name>
    <dbReference type="NCBI Taxonomy" id="1186058"/>
    <lineage>
        <taxon>Eukaryota</taxon>
        <taxon>Fungi</taxon>
        <taxon>Dikarya</taxon>
        <taxon>Basidiomycota</taxon>
        <taxon>Agaricomycotina</taxon>
        <taxon>Tremellomycetes</taxon>
        <taxon>Trichosporonales</taxon>
        <taxon>Trichosporonaceae</taxon>
        <taxon>Trichosporon</taxon>
    </lineage>
</organism>
<proteinExistence type="inferred from homology"/>
<evidence type="ECO:0000256" key="5">
    <source>
        <dbReference type="ARBA" id="ARBA00023141"/>
    </source>
</evidence>
<evidence type="ECO:0000259" key="8">
    <source>
        <dbReference type="Pfam" id="PF00793"/>
    </source>
</evidence>
<sequence length="613" mass="67151">MMSRRRATHAVTSTDRAWLALGSGVRRERLTLHVAGERPSEAGKARDLTAKLTPQRFREVGNGHGQPTKLRVTPAGGVRAAALDGPTTGLGYGDGAQAGAAGQANESEKLDFDSAWLSAASQRQVSDRLVPTRFNHRVTEVLIFLSPYSVPLDLHHVLVPLPHYHDAQSDNQAHDLLDDRRVKAIRPLIPPQILTEELPLTLRGAQTVLDGRRQVEAVVKGDDDRLLVVVGPCSVHDPEQALVYARQLADYTEKAKDDLLIVMRVYFEKPRTTVGWKGLINDPDMNGTYQINRGLKMARKLLLDVTELGLPTAGEFLGEYMRRPLGRRASCAIAMCARVSTEKKRWRRSERKQGGRLRGKAHGRRNRRREGRRSLRKGRRPEQRKAKKADTIADVISPQFLADLSSWGAIGARTTESQVHRELASALSMSVGFKNGTDGSIGIAIDAMGAAAASHTFLSVTKQGLTAIVETEGNNSTHVILRGSTKGPNYSEKDVLEAGEKLKKAGLNPRIMVDCSHGNSNKQHARQIDVGRDIAAQLAGDGPTAQMIMGVMIESNINEGNQKIPPEGPKALKYGVSITDACISLEQTLPLLDELREGVRQRRRNVAAKRTPV</sequence>
<dbReference type="NCBIfam" id="TIGR00034">
    <property type="entry name" value="aroFGH"/>
    <property type="match status" value="2"/>
</dbReference>
<evidence type="ECO:0000313" key="10">
    <source>
        <dbReference type="Proteomes" id="UP000002748"/>
    </source>
</evidence>
<dbReference type="AlphaFoldDB" id="J6ER95"/>
<dbReference type="RefSeq" id="XP_014176964.1">
    <property type="nucleotide sequence ID" value="XM_014321489.1"/>
</dbReference>
<evidence type="ECO:0000256" key="7">
    <source>
        <dbReference type="SAM" id="MobiDB-lite"/>
    </source>
</evidence>
<evidence type="ECO:0000256" key="2">
    <source>
        <dbReference type="ARBA" id="ARBA00012694"/>
    </source>
</evidence>
<gene>
    <name evidence="9" type="ORF">A1Q1_06375</name>
</gene>
<evidence type="ECO:0000256" key="1">
    <source>
        <dbReference type="ARBA" id="ARBA00007985"/>
    </source>
</evidence>
<evidence type="ECO:0000256" key="6">
    <source>
        <dbReference type="ARBA" id="ARBA00047508"/>
    </source>
</evidence>
<dbReference type="GO" id="GO:0008652">
    <property type="term" value="P:amino acid biosynthetic process"/>
    <property type="evidence" value="ECO:0007669"/>
    <property type="project" value="UniProtKB-KW"/>
</dbReference>